<dbReference type="AlphaFoldDB" id="A0A0L0MZI9"/>
<sequence length="96" mass="11126">MAVAIDLVTDENAAPSISRLSHDETTDDLAEYMMWARQYYRVLFNQAPNYERAIQAGKDARHIWFALRDWRGADPERYFGDLGAWAESRMKQLGVD</sequence>
<evidence type="ECO:0000313" key="1">
    <source>
        <dbReference type="EMBL" id="KND87196.1"/>
    </source>
</evidence>
<organism evidence="1 2">
    <name type="scientific">Tolypocladium ophioglossoides (strain CBS 100239)</name>
    <name type="common">Snaketongue truffleclub</name>
    <name type="synonym">Elaphocordyceps ophioglossoides</name>
    <dbReference type="NCBI Taxonomy" id="1163406"/>
    <lineage>
        <taxon>Eukaryota</taxon>
        <taxon>Fungi</taxon>
        <taxon>Dikarya</taxon>
        <taxon>Ascomycota</taxon>
        <taxon>Pezizomycotina</taxon>
        <taxon>Sordariomycetes</taxon>
        <taxon>Hypocreomycetidae</taxon>
        <taxon>Hypocreales</taxon>
        <taxon>Ophiocordycipitaceae</taxon>
        <taxon>Tolypocladium</taxon>
    </lineage>
</organism>
<reference evidence="1 2" key="1">
    <citation type="journal article" date="2015" name="BMC Genomics">
        <title>The genome of the truffle-parasite Tolypocladium ophioglossoides and the evolution of antifungal peptaibiotics.</title>
        <authorList>
            <person name="Quandt C.A."/>
            <person name="Bushley K.E."/>
            <person name="Spatafora J.W."/>
        </authorList>
    </citation>
    <scope>NUCLEOTIDE SEQUENCE [LARGE SCALE GENOMIC DNA]</scope>
    <source>
        <strain evidence="1 2">CBS 100239</strain>
    </source>
</reference>
<dbReference type="STRING" id="1163406.A0A0L0MZI9"/>
<evidence type="ECO:0000313" key="2">
    <source>
        <dbReference type="Proteomes" id="UP000036947"/>
    </source>
</evidence>
<proteinExistence type="predicted"/>
<comment type="caution">
    <text evidence="1">The sequence shown here is derived from an EMBL/GenBank/DDBJ whole genome shotgun (WGS) entry which is preliminary data.</text>
</comment>
<gene>
    <name evidence="1" type="ORF">TOPH_08181</name>
</gene>
<keyword evidence="2" id="KW-1185">Reference proteome</keyword>
<dbReference type="OrthoDB" id="4915202at2759"/>
<dbReference type="Proteomes" id="UP000036947">
    <property type="component" value="Unassembled WGS sequence"/>
</dbReference>
<dbReference type="EMBL" id="LFRF01000040">
    <property type="protein sequence ID" value="KND87196.1"/>
    <property type="molecule type" value="Genomic_DNA"/>
</dbReference>
<protein>
    <submittedName>
        <fullName evidence="1">Uncharacterized protein</fullName>
    </submittedName>
</protein>
<name>A0A0L0MZI9_TOLOC</name>
<accession>A0A0L0MZI9</accession>